<proteinExistence type="predicted"/>
<comment type="caution">
    <text evidence="9">The sequence shown here is derived from an EMBL/GenBank/DDBJ whole genome shotgun (WGS) entry which is preliminary data.</text>
</comment>
<gene>
    <name evidence="9" type="ORF">JTE90_006565</name>
</gene>
<feature type="region of interest" description="Disordered" evidence="6">
    <location>
        <begin position="143"/>
        <end position="232"/>
    </location>
</feature>
<keyword evidence="2 7" id="KW-0732">Signal</keyword>
<accession>A0AAV6VKS5</accession>
<reference evidence="9 10" key="1">
    <citation type="journal article" date="2022" name="Nat. Ecol. Evol.">
        <title>A masculinizing supergene underlies an exaggerated male reproductive morph in a spider.</title>
        <authorList>
            <person name="Hendrickx F."/>
            <person name="De Corte Z."/>
            <person name="Sonet G."/>
            <person name="Van Belleghem S.M."/>
            <person name="Kostlbacher S."/>
            <person name="Vangestel C."/>
        </authorList>
    </citation>
    <scope>NUCLEOTIDE SEQUENCE [LARGE SCALE GENOMIC DNA]</scope>
    <source>
        <strain evidence="9">W744_W776</strain>
    </source>
</reference>
<dbReference type="PROSITE" id="PS50940">
    <property type="entry name" value="CHIT_BIND_II"/>
    <property type="match status" value="2"/>
</dbReference>
<dbReference type="InterPro" id="IPR051940">
    <property type="entry name" value="Chitin_bind-dev_reg"/>
</dbReference>
<dbReference type="SMART" id="SM00494">
    <property type="entry name" value="ChtBD2"/>
    <property type="match status" value="2"/>
</dbReference>
<evidence type="ECO:0000256" key="4">
    <source>
        <dbReference type="ARBA" id="ARBA00023157"/>
    </source>
</evidence>
<dbReference type="SUPFAM" id="SSF57625">
    <property type="entry name" value="Invertebrate chitin-binding proteins"/>
    <property type="match status" value="2"/>
</dbReference>
<feature type="signal peptide" evidence="7">
    <location>
        <begin position="1"/>
        <end position="23"/>
    </location>
</feature>
<dbReference type="GO" id="GO:0008061">
    <property type="term" value="F:chitin binding"/>
    <property type="evidence" value="ECO:0007669"/>
    <property type="project" value="UniProtKB-KW"/>
</dbReference>
<keyword evidence="10" id="KW-1185">Reference proteome</keyword>
<keyword evidence="4" id="KW-1015">Disulfide bond</keyword>
<protein>
    <recommendedName>
        <fullName evidence="8">Chitin-binding type-2 domain-containing protein</fullName>
    </recommendedName>
</protein>
<dbReference type="GO" id="GO:0005576">
    <property type="term" value="C:extracellular region"/>
    <property type="evidence" value="ECO:0007669"/>
    <property type="project" value="InterPro"/>
</dbReference>
<dbReference type="InterPro" id="IPR036508">
    <property type="entry name" value="Chitin-bd_dom_sf"/>
</dbReference>
<feature type="compositionally biased region" description="Low complexity" evidence="6">
    <location>
        <begin position="146"/>
        <end position="165"/>
    </location>
</feature>
<evidence type="ECO:0000313" key="9">
    <source>
        <dbReference type="EMBL" id="KAG8196655.1"/>
    </source>
</evidence>
<dbReference type="EMBL" id="JAFNEN010000066">
    <property type="protein sequence ID" value="KAG8196655.1"/>
    <property type="molecule type" value="Genomic_DNA"/>
</dbReference>
<evidence type="ECO:0000256" key="5">
    <source>
        <dbReference type="ARBA" id="ARBA00023180"/>
    </source>
</evidence>
<dbReference type="Proteomes" id="UP000827092">
    <property type="component" value="Unassembled WGS sequence"/>
</dbReference>
<name>A0AAV6VKS5_9ARAC</name>
<keyword evidence="3" id="KW-0677">Repeat</keyword>
<evidence type="ECO:0000256" key="7">
    <source>
        <dbReference type="SAM" id="SignalP"/>
    </source>
</evidence>
<dbReference type="InterPro" id="IPR002557">
    <property type="entry name" value="Chitin-bd_dom"/>
</dbReference>
<organism evidence="9 10">
    <name type="scientific">Oedothorax gibbosus</name>
    <dbReference type="NCBI Taxonomy" id="931172"/>
    <lineage>
        <taxon>Eukaryota</taxon>
        <taxon>Metazoa</taxon>
        <taxon>Ecdysozoa</taxon>
        <taxon>Arthropoda</taxon>
        <taxon>Chelicerata</taxon>
        <taxon>Arachnida</taxon>
        <taxon>Araneae</taxon>
        <taxon>Araneomorphae</taxon>
        <taxon>Entelegynae</taxon>
        <taxon>Araneoidea</taxon>
        <taxon>Linyphiidae</taxon>
        <taxon>Erigoninae</taxon>
        <taxon>Oedothorax</taxon>
    </lineage>
</organism>
<evidence type="ECO:0000313" key="10">
    <source>
        <dbReference type="Proteomes" id="UP000827092"/>
    </source>
</evidence>
<evidence type="ECO:0000256" key="1">
    <source>
        <dbReference type="ARBA" id="ARBA00022669"/>
    </source>
</evidence>
<feature type="domain" description="Chitin-binding type-2" evidence="8">
    <location>
        <begin position="28"/>
        <end position="84"/>
    </location>
</feature>
<dbReference type="PANTHER" id="PTHR23301:SF0">
    <property type="entry name" value="CHITIN-BINDING TYPE-2 DOMAIN-CONTAINING PROTEIN-RELATED"/>
    <property type="match status" value="1"/>
</dbReference>
<feature type="domain" description="Chitin-binding type-2" evidence="8">
    <location>
        <begin position="86"/>
        <end position="142"/>
    </location>
</feature>
<dbReference type="AlphaFoldDB" id="A0AAV6VKS5"/>
<feature type="chain" id="PRO_5043451065" description="Chitin-binding type-2 domain-containing protein" evidence="7">
    <location>
        <begin position="24"/>
        <end position="262"/>
    </location>
</feature>
<keyword evidence="5" id="KW-0325">Glycoprotein</keyword>
<feature type="compositionally biased region" description="Low complexity" evidence="6">
    <location>
        <begin position="182"/>
        <end position="200"/>
    </location>
</feature>
<evidence type="ECO:0000256" key="2">
    <source>
        <dbReference type="ARBA" id="ARBA00022729"/>
    </source>
</evidence>
<evidence type="ECO:0000256" key="3">
    <source>
        <dbReference type="ARBA" id="ARBA00022737"/>
    </source>
</evidence>
<feature type="compositionally biased region" description="Basic and acidic residues" evidence="6">
    <location>
        <begin position="204"/>
        <end position="228"/>
    </location>
</feature>
<dbReference type="Pfam" id="PF01607">
    <property type="entry name" value="CBM_14"/>
    <property type="match status" value="2"/>
</dbReference>
<evidence type="ECO:0000256" key="6">
    <source>
        <dbReference type="SAM" id="MobiDB-lite"/>
    </source>
</evidence>
<evidence type="ECO:0000259" key="8">
    <source>
        <dbReference type="PROSITE" id="PS50940"/>
    </source>
</evidence>
<dbReference type="Gene3D" id="2.170.140.10">
    <property type="entry name" value="Chitin binding domain"/>
    <property type="match status" value="2"/>
</dbReference>
<keyword evidence="1" id="KW-0147">Chitin-binding</keyword>
<sequence length="262" mass="30332">MILRFNLLISLLGLLIAIHAVNAAKMDMKKCPKRNGLFPKPGSMCKSYYQCQNFVPFEWKCPKNKHFNTLINKCDWMDNFHCFEKPKVCTEANGKFLKPGTSCKYFYDCCNGKPTEKKCPSEKIFDPFKKKCEWQELSICEEDTSTDNTKTTSPTTEEIKYSTITESDESSSQETTKESDESSSQETTKVSDESSSQETSTESDESHSKEIEYSTTKVSHETSSDEVKYSTTKELQRITLKKSLLYRWNLKKHPREINFYKF</sequence>
<dbReference type="PANTHER" id="PTHR23301">
    <property type="entry name" value="CHITIN BINDING PERITROPHIN-A"/>
    <property type="match status" value="1"/>
</dbReference>